<keyword evidence="1" id="KW-0812">Transmembrane</keyword>
<name>L7MAG3_RHIPC</name>
<reference evidence="2" key="2">
    <citation type="journal article" date="2015" name="J. Proteomics">
        <title>Sexual differences in the sialomes of the zebra tick, Rhipicephalus pulchellus.</title>
        <authorList>
            <person name="Tan A.W."/>
            <person name="Francischetti I.M."/>
            <person name="Slovak M."/>
            <person name="Kini R.M."/>
            <person name="Ribeiro J.M."/>
        </authorList>
    </citation>
    <scope>NUCLEOTIDE SEQUENCE</scope>
    <source>
        <tissue evidence="2">Salivary gland</tissue>
    </source>
</reference>
<reference evidence="2" key="1">
    <citation type="submission" date="2012-11" db="EMBL/GenBank/DDBJ databases">
        <authorList>
            <person name="Lucero-Rivera Y.E."/>
            <person name="Tovar-Ramirez D."/>
        </authorList>
    </citation>
    <scope>NUCLEOTIDE SEQUENCE</scope>
    <source>
        <tissue evidence="2">Salivary gland</tissue>
    </source>
</reference>
<accession>L7MAG3</accession>
<dbReference type="AlphaFoldDB" id="L7MAG3"/>
<keyword evidence="1" id="KW-0472">Membrane</keyword>
<feature type="transmembrane region" description="Helical" evidence="1">
    <location>
        <begin position="6"/>
        <end position="25"/>
    </location>
</feature>
<evidence type="ECO:0000256" key="1">
    <source>
        <dbReference type="SAM" id="Phobius"/>
    </source>
</evidence>
<sequence length="96" mass="10917">MKLKGFFIGYALLSFVTATSSGLLWRPFRPRTDDPQCGSAYCPTGNQMACLVHLSGVRTECISQWRPCYFHWLRSCSGSRSRMHCELTRRGCKCVC</sequence>
<dbReference type="EMBL" id="GACK01004162">
    <property type="protein sequence ID" value="JAA60872.1"/>
    <property type="molecule type" value="mRNA"/>
</dbReference>
<proteinExistence type="evidence at transcript level"/>
<evidence type="ECO:0000313" key="2">
    <source>
        <dbReference type="EMBL" id="JAA60872.1"/>
    </source>
</evidence>
<organism evidence="2">
    <name type="scientific">Rhipicephalus pulchellus</name>
    <name type="common">Yellow backed tick</name>
    <name type="synonym">Dermacentor pulchellus</name>
    <dbReference type="NCBI Taxonomy" id="72859"/>
    <lineage>
        <taxon>Eukaryota</taxon>
        <taxon>Metazoa</taxon>
        <taxon>Ecdysozoa</taxon>
        <taxon>Arthropoda</taxon>
        <taxon>Chelicerata</taxon>
        <taxon>Arachnida</taxon>
        <taxon>Acari</taxon>
        <taxon>Parasitiformes</taxon>
        <taxon>Ixodida</taxon>
        <taxon>Ixodoidea</taxon>
        <taxon>Ixodidae</taxon>
        <taxon>Rhipicephalinae</taxon>
        <taxon>Rhipicephalus</taxon>
        <taxon>Rhipicephalus</taxon>
    </lineage>
</organism>
<keyword evidence="1" id="KW-1133">Transmembrane helix</keyword>
<protein>
    <submittedName>
        <fullName evidence="2">Putative secreted peptide</fullName>
    </submittedName>
</protein>